<name>A0A1G9MZM6_9PROT</name>
<gene>
    <name evidence="2" type="ORF">SAMN04488568_102162</name>
</gene>
<reference evidence="2 3" key="1">
    <citation type="submission" date="2016-10" db="EMBL/GenBank/DDBJ databases">
        <authorList>
            <person name="de Groot N.N."/>
        </authorList>
    </citation>
    <scope>NUCLEOTIDE SEQUENCE [LARGE SCALE GENOMIC DNA]</scope>
    <source>
        <strain evidence="2 3">DSM 16077</strain>
    </source>
</reference>
<dbReference type="RefSeq" id="WP_091766306.1">
    <property type="nucleotide sequence ID" value="NZ_FNHG01000002.1"/>
</dbReference>
<keyword evidence="1" id="KW-1277">Toxin-antitoxin system</keyword>
<dbReference type="EMBL" id="FNHG01000002">
    <property type="protein sequence ID" value="SDL79603.1"/>
    <property type="molecule type" value="Genomic_DNA"/>
</dbReference>
<evidence type="ECO:0000256" key="1">
    <source>
        <dbReference type="ARBA" id="ARBA00022649"/>
    </source>
</evidence>
<proteinExistence type="predicted"/>
<dbReference type="Pfam" id="PF05016">
    <property type="entry name" value="ParE_toxin"/>
    <property type="match status" value="1"/>
</dbReference>
<organism evidence="2 3">
    <name type="scientific">Maricaulis salignorans</name>
    <dbReference type="NCBI Taxonomy" id="144026"/>
    <lineage>
        <taxon>Bacteria</taxon>
        <taxon>Pseudomonadati</taxon>
        <taxon>Pseudomonadota</taxon>
        <taxon>Alphaproteobacteria</taxon>
        <taxon>Maricaulales</taxon>
        <taxon>Maricaulaceae</taxon>
        <taxon>Maricaulis</taxon>
    </lineage>
</organism>
<dbReference type="InterPro" id="IPR035093">
    <property type="entry name" value="RelE/ParE_toxin_dom_sf"/>
</dbReference>
<dbReference type="OrthoDB" id="5457915at2"/>
<dbReference type="STRING" id="144026.SAMN04488568_102162"/>
<keyword evidence="3" id="KW-1185">Reference proteome</keyword>
<evidence type="ECO:0000313" key="2">
    <source>
        <dbReference type="EMBL" id="SDL79603.1"/>
    </source>
</evidence>
<dbReference type="Gene3D" id="3.30.2310.20">
    <property type="entry name" value="RelE-like"/>
    <property type="match status" value="1"/>
</dbReference>
<evidence type="ECO:0000313" key="3">
    <source>
        <dbReference type="Proteomes" id="UP000199759"/>
    </source>
</evidence>
<dbReference type="InterPro" id="IPR007712">
    <property type="entry name" value="RelE/ParE_toxin"/>
</dbReference>
<protein>
    <submittedName>
        <fullName evidence="2">ParE toxin of type II toxin-antitoxin system, parDE</fullName>
    </submittedName>
</protein>
<dbReference type="Proteomes" id="UP000199759">
    <property type="component" value="Unassembled WGS sequence"/>
</dbReference>
<accession>A0A1G9MZM6</accession>
<sequence length="104" mass="11608">MFQLVLTRPALDDLDHIARYIYTETGSIAAAQGFLEKLLARSRSMAASPFELGRPREELGPGIRSSVVGNYLIMTRYQGDVLLVLRYVEGHRALAHLLDEPPDP</sequence>
<dbReference type="AlphaFoldDB" id="A0A1G9MZM6"/>